<gene>
    <name evidence="1" type="ORF">Asi03nite_66120</name>
</gene>
<accession>A0A919NE61</accession>
<dbReference type="AlphaFoldDB" id="A0A919NE61"/>
<dbReference type="Proteomes" id="UP000629619">
    <property type="component" value="Unassembled WGS sequence"/>
</dbReference>
<keyword evidence="2" id="KW-1185">Reference proteome</keyword>
<proteinExistence type="predicted"/>
<organism evidence="1 2">
    <name type="scientific">Actinoplanes siamensis</name>
    <dbReference type="NCBI Taxonomy" id="1223317"/>
    <lineage>
        <taxon>Bacteria</taxon>
        <taxon>Bacillati</taxon>
        <taxon>Actinomycetota</taxon>
        <taxon>Actinomycetes</taxon>
        <taxon>Micromonosporales</taxon>
        <taxon>Micromonosporaceae</taxon>
        <taxon>Actinoplanes</taxon>
    </lineage>
</organism>
<evidence type="ECO:0000313" key="2">
    <source>
        <dbReference type="Proteomes" id="UP000629619"/>
    </source>
</evidence>
<reference evidence="1" key="1">
    <citation type="submission" date="2021-01" db="EMBL/GenBank/DDBJ databases">
        <title>Whole genome shotgun sequence of Actinoplanes siamensis NBRC 109076.</title>
        <authorList>
            <person name="Komaki H."/>
            <person name="Tamura T."/>
        </authorList>
    </citation>
    <scope>NUCLEOTIDE SEQUENCE</scope>
    <source>
        <strain evidence="1">NBRC 109076</strain>
    </source>
</reference>
<name>A0A919NE61_9ACTN</name>
<comment type="caution">
    <text evidence="1">The sequence shown here is derived from an EMBL/GenBank/DDBJ whole genome shotgun (WGS) entry which is preliminary data.</text>
</comment>
<protein>
    <submittedName>
        <fullName evidence="1">Uncharacterized protein</fullName>
    </submittedName>
</protein>
<sequence length="82" mass="9358">MRRPPRRQIMPICFERGPSFLRQLAEVELLAPRLTGRPPAQLPRPPAEGDAMEQLMFKDDQQFLFETLRNLGLAVRPSTVTG</sequence>
<dbReference type="EMBL" id="BOMW01000074">
    <property type="protein sequence ID" value="GIF09074.1"/>
    <property type="molecule type" value="Genomic_DNA"/>
</dbReference>
<evidence type="ECO:0000313" key="1">
    <source>
        <dbReference type="EMBL" id="GIF09074.1"/>
    </source>
</evidence>